<dbReference type="InterPro" id="IPR005746">
    <property type="entry name" value="Thioredoxin"/>
</dbReference>
<keyword evidence="4" id="KW-1015">Disulfide bond</keyword>
<evidence type="ECO:0000256" key="6">
    <source>
        <dbReference type="NCBIfam" id="TIGR01068"/>
    </source>
</evidence>
<keyword evidence="7" id="KW-0802">TPR repeat</keyword>
<proteinExistence type="inferred from homology"/>
<dbReference type="PANTHER" id="PTHR45663">
    <property type="entry name" value="GEO12009P1"/>
    <property type="match status" value="1"/>
</dbReference>
<dbReference type="PRINTS" id="PR00421">
    <property type="entry name" value="THIOREDOXIN"/>
</dbReference>
<evidence type="ECO:0000259" key="8">
    <source>
        <dbReference type="PROSITE" id="PS51352"/>
    </source>
</evidence>
<dbReference type="Pfam" id="PF14561">
    <property type="entry name" value="TPR_20"/>
    <property type="match status" value="1"/>
</dbReference>
<organism evidence="9 10">
    <name type="scientific">Sneathiella marina</name>
    <dbReference type="NCBI Taxonomy" id="2950108"/>
    <lineage>
        <taxon>Bacteria</taxon>
        <taxon>Pseudomonadati</taxon>
        <taxon>Pseudomonadota</taxon>
        <taxon>Alphaproteobacteria</taxon>
        <taxon>Sneathiellales</taxon>
        <taxon>Sneathiellaceae</taxon>
        <taxon>Sneathiella</taxon>
    </lineage>
</organism>
<sequence length="301" mass="32198">METLLDENTASGNNWVKDGSAQTFAQDVIDASQEKLVLVDLWAPWCGPCKQLGPMIEKVVEEAKGAVALVKIDIDQHPQIAQSLQVQSIPAVFAFKDGRPVDGFMGAVPESQIKEFVEKHAGPIGPSPIEAAFDSGTAALEEGNTEVALTAFVKILDLDPDHVDAKAQLARVYVQLGEIEAAKELVATLDAGDQKSAMVSAALAAISLAENAVDAGDIEPLRQKVEAAPDNLDARFELAQALLGGGENETGGQELLEIIRRDRDWNDAAGRVELLKLLEVLGPADPLTKTFRRQLSAILFS</sequence>
<evidence type="ECO:0000256" key="2">
    <source>
        <dbReference type="ARBA" id="ARBA00022448"/>
    </source>
</evidence>
<dbReference type="SUPFAM" id="SSF48452">
    <property type="entry name" value="TPR-like"/>
    <property type="match status" value="1"/>
</dbReference>
<feature type="domain" description="Thioredoxin" evidence="8">
    <location>
        <begin position="1"/>
        <end position="122"/>
    </location>
</feature>
<dbReference type="InterPro" id="IPR013766">
    <property type="entry name" value="Thioredoxin_domain"/>
</dbReference>
<keyword evidence="10" id="KW-1185">Reference proteome</keyword>
<dbReference type="Pfam" id="PF14559">
    <property type="entry name" value="TPR_19"/>
    <property type="match status" value="1"/>
</dbReference>
<dbReference type="InterPro" id="IPR017937">
    <property type="entry name" value="Thioredoxin_CS"/>
</dbReference>
<dbReference type="Gene3D" id="1.25.40.10">
    <property type="entry name" value="Tetratricopeptide repeat domain"/>
    <property type="match status" value="2"/>
</dbReference>
<keyword evidence="5" id="KW-0676">Redox-active center</keyword>
<dbReference type="PROSITE" id="PS50005">
    <property type="entry name" value="TPR"/>
    <property type="match status" value="1"/>
</dbReference>
<dbReference type="PROSITE" id="PS00194">
    <property type="entry name" value="THIOREDOXIN_1"/>
    <property type="match status" value="1"/>
</dbReference>
<evidence type="ECO:0000313" key="9">
    <source>
        <dbReference type="EMBL" id="USG61569.1"/>
    </source>
</evidence>
<dbReference type="PROSITE" id="PS51352">
    <property type="entry name" value="THIOREDOXIN_2"/>
    <property type="match status" value="1"/>
</dbReference>
<evidence type="ECO:0000256" key="3">
    <source>
        <dbReference type="ARBA" id="ARBA00022982"/>
    </source>
</evidence>
<dbReference type="SUPFAM" id="SSF52833">
    <property type="entry name" value="Thioredoxin-like"/>
    <property type="match status" value="1"/>
</dbReference>
<protein>
    <recommendedName>
        <fullName evidence="6">Thioredoxin</fullName>
    </recommendedName>
</protein>
<dbReference type="InterPro" id="IPR019734">
    <property type="entry name" value="TPR_rpt"/>
</dbReference>
<reference evidence="9" key="1">
    <citation type="submission" date="2022-06" db="EMBL/GenBank/DDBJ databases">
        <title>Sneathiella actinostolidae sp. nov., isolated from a sea anemonein the Western Pacific Ocean.</title>
        <authorList>
            <person name="Wei M.J."/>
        </authorList>
    </citation>
    <scope>NUCLEOTIDE SEQUENCE</scope>
    <source>
        <strain evidence="9">PHK-P5</strain>
    </source>
</reference>
<keyword evidence="2" id="KW-0813">Transport</keyword>
<dbReference type="RefSeq" id="WP_251934673.1">
    <property type="nucleotide sequence ID" value="NZ_CP098747.1"/>
</dbReference>
<dbReference type="EMBL" id="CP098747">
    <property type="protein sequence ID" value="USG61569.1"/>
    <property type="molecule type" value="Genomic_DNA"/>
</dbReference>
<accession>A0ABY4W3T3</accession>
<dbReference type="Proteomes" id="UP001056291">
    <property type="component" value="Chromosome"/>
</dbReference>
<evidence type="ECO:0000256" key="5">
    <source>
        <dbReference type="ARBA" id="ARBA00023284"/>
    </source>
</evidence>
<dbReference type="InterPro" id="IPR011990">
    <property type="entry name" value="TPR-like_helical_dom_sf"/>
</dbReference>
<dbReference type="InterPro" id="IPR036249">
    <property type="entry name" value="Thioredoxin-like_sf"/>
</dbReference>
<keyword evidence="3" id="KW-0249">Electron transport</keyword>
<name>A0ABY4W3T3_9PROT</name>
<feature type="repeat" description="TPR" evidence="7">
    <location>
        <begin position="129"/>
        <end position="162"/>
    </location>
</feature>
<dbReference type="NCBIfam" id="TIGR01068">
    <property type="entry name" value="thioredoxin"/>
    <property type="match status" value="1"/>
</dbReference>
<evidence type="ECO:0000256" key="7">
    <source>
        <dbReference type="PROSITE-ProRule" id="PRU00339"/>
    </source>
</evidence>
<comment type="similarity">
    <text evidence="1">Belongs to the thioredoxin family.</text>
</comment>
<evidence type="ECO:0000256" key="1">
    <source>
        <dbReference type="ARBA" id="ARBA00008987"/>
    </source>
</evidence>
<gene>
    <name evidence="9" type="primary">trxA</name>
    <name evidence="9" type="ORF">NBZ79_01080</name>
</gene>
<dbReference type="Gene3D" id="3.40.30.10">
    <property type="entry name" value="Glutaredoxin"/>
    <property type="match status" value="1"/>
</dbReference>
<dbReference type="PANTHER" id="PTHR45663:SF11">
    <property type="entry name" value="GEO12009P1"/>
    <property type="match status" value="1"/>
</dbReference>
<evidence type="ECO:0000256" key="4">
    <source>
        <dbReference type="ARBA" id="ARBA00023157"/>
    </source>
</evidence>
<dbReference type="CDD" id="cd02947">
    <property type="entry name" value="TRX_family"/>
    <property type="match status" value="1"/>
</dbReference>
<evidence type="ECO:0000313" key="10">
    <source>
        <dbReference type="Proteomes" id="UP001056291"/>
    </source>
</evidence>
<dbReference type="Pfam" id="PF00085">
    <property type="entry name" value="Thioredoxin"/>
    <property type="match status" value="1"/>
</dbReference>